<organism evidence="1 2">
    <name type="scientific">Hypoxylon rubiginosum</name>
    <dbReference type="NCBI Taxonomy" id="110542"/>
    <lineage>
        <taxon>Eukaryota</taxon>
        <taxon>Fungi</taxon>
        <taxon>Dikarya</taxon>
        <taxon>Ascomycota</taxon>
        <taxon>Pezizomycotina</taxon>
        <taxon>Sordariomycetes</taxon>
        <taxon>Xylariomycetidae</taxon>
        <taxon>Xylariales</taxon>
        <taxon>Hypoxylaceae</taxon>
        <taxon>Hypoxylon</taxon>
    </lineage>
</organism>
<name>A0ACB9Z4X6_9PEZI</name>
<dbReference type="EMBL" id="MU393460">
    <property type="protein sequence ID" value="KAI4866293.1"/>
    <property type="molecule type" value="Genomic_DNA"/>
</dbReference>
<gene>
    <name evidence="1" type="ORF">F4820DRAFT_259390</name>
</gene>
<accession>A0ACB9Z4X6</accession>
<protein>
    <submittedName>
        <fullName evidence="1">MFS general substrate transporter</fullName>
    </submittedName>
</protein>
<reference evidence="1 2" key="1">
    <citation type="journal article" date="2022" name="New Phytol.">
        <title>Ecological generalism drives hyperdiversity of secondary metabolite gene clusters in xylarialean endophytes.</title>
        <authorList>
            <person name="Franco M.E.E."/>
            <person name="Wisecaver J.H."/>
            <person name="Arnold A.E."/>
            <person name="Ju Y.M."/>
            <person name="Slot J.C."/>
            <person name="Ahrendt S."/>
            <person name="Moore L.P."/>
            <person name="Eastman K.E."/>
            <person name="Scott K."/>
            <person name="Konkel Z."/>
            <person name="Mondo S.J."/>
            <person name="Kuo A."/>
            <person name="Hayes R.D."/>
            <person name="Haridas S."/>
            <person name="Andreopoulos B."/>
            <person name="Riley R."/>
            <person name="LaButti K."/>
            <person name="Pangilinan J."/>
            <person name="Lipzen A."/>
            <person name="Amirebrahimi M."/>
            <person name="Yan J."/>
            <person name="Adam C."/>
            <person name="Keymanesh K."/>
            <person name="Ng V."/>
            <person name="Louie K."/>
            <person name="Northen T."/>
            <person name="Drula E."/>
            <person name="Henrissat B."/>
            <person name="Hsieh H.M."/>
            <person name="Youens-Clark K."/>
            <person name="Lutzoni F."/>
            <person name="Miadlikowska J."/>
            <person name="Eastwood D.C."/>
            <person name="Hamelin R.C."/>
            <person name="Grigoriev I.V."/>
            <person name="U'Ren J.M."/>
        </authorList>
    </citation>
    <scope>NUCLEOTIDE SEQUENCE [LARGE SCALE GENOMIC DNA]</scope>
    <source>
        <strain evidence="1 2">CBS 119005</strain>
    </source>
</reference>
<comment type="caution">
    <text evidence="1">The sequence shown here is derived from an EMBL/GenBank/DDBJ whole genome shotgun (WGS) entry which is preliminary data.</text>
</comment>
<evidence type="ECO:0000313" key="2">
    <source>
        <dbReference type="Proteomes" id="UP001497700"/>
    </source>
</evidence>
<keyword evidence="2" id="KW-1185">Reference proteome</keyword>
<dbReference type="Proteomes" id="UP001497700">
    <property type="component" value="Unassembled WGS sequence"/>
</dbReference>
<sequence>MSSYQQSVHGWRQVVLIATQLLALLFATVDTSIVSTALVTISVSLQDFVNAPWVILSYLLTYLGCAIGFSKLSDIYGRRNMLCCSWALFVAFSIGCARSTTMTQLIVCRAFQGMGGAGLYSLSQIVLFEVGRKDKPSLMGGLIGITLAVSFVLGPILGSVIASTTTWSVIFWINVPAGVIAVTVLYLAFPREQTTLSRGWSSIRKIDFVGNFAVMVASALLVFALQEAGSYTYTWDSVVIVVSLSIASLSWVVFFTWEIYLGLKRSTYIEPIMPLRLFFRRVYASCVVCTVCTGYIFLSTLVVLPERFQIVNGENALWSGIHLLPMLGSTSFGAFLAGAVSRKQNNSSWAMMAAQVLQLIGIAFMSTLKDATTQTQAQYGFQVLLGLGIGLSLGAGTIVASVQSQNEDLAVAQGALAQARVFGGAIGIAICGIIFNRKVASDLEGKMDPADLAALHHSPTIASWLPQDVQLLVRSVYASAFTSDINVMIGVGVAGVVISAFLYEKHPPSMSQQAKEVSGIDGRSDTELVTITTGGSRRSLMRVMSDRR</sequence>
<proteinExistence type="predicted"/>
<evidence type="ECO:0000313" key="1">
    <source>
        <dbReference type="EMBL" id="KAI4866293.1"/>
    </source>
</evidence>